<proteinExistence type="predicted"/>
<name>A0A6G1FYX2_9PEZI</name>
<sequence length="505" mass="56884">MATQRPNLPATHATLPPPYSYQTSFCLGPPLHLWSLDYSTKGCLSTSGGWEVGQHSLGLFLVLNIDDIGKTERESNSLSLRTQLSATMARIVSLPVEILEEIGEVIGNSYYPENLFDYRLTCSLLRDTSLRAFKDKYFSRRNHLLTEESLLCLLDIARDPALGPAIKSVTFATDGVCCGVHTKHTDLYDSDDSDVKGPTEFINEQKCRRDNDEDKMLLREIFARLKRCTEIAIVGPHYERIFDHLPEMDPTPWGLKRLRKNVIYGYLDDSSASSYVYRIVISAILWSEIPVKRLHIGPRNNIGGILLTELALPNFYYDILREVSFKQLETLELGVDTSSGPSLFVWHFVSGFLNTAPGISRLILSDSTHLRKQVGKRLFQFLAKEVNFNHLKELELNSWTLNVDDLLIFLRKHVNSIRSVSLVGIQLVDPLDRSIRGKNWSRLATALLEHFKIDRLLIAECMVHGDFALAHGDDGKGPLDIDASGETEIEEALNQLLRARGAVSS</sequence>
<organism evidence="1">
    <name type="scientific">Eremomyces bilateralis CBS 781.70</name>
    <dbReference type="NCBI Taxonomy" id="1392243"/>
    <lineage>
        <taxon>Eukaryota</taxon>
        <taxon>Fungi</taxon>
        <taxon>Dikarya</taxon>
        <taxon>Ascomycota</taxon>
        <taxon>Pezizomycotina</taxon>
        <taxon>Dothideomycetes</taxon>
        <taxon>Dothideomycetes incertae sedis</taxon>
        <taxon>Eremomycetales</taxon>
        <taxon>Eremomycetaceae</taxon>
        <taxon>Eremomyces</taxon>
    </lineage>
</organism>
<dbReference type="GeneID" id="54423479"/>
<gene>
    <name evidence="1 3" type="ORF">P152DRAFT_515675</name>
</gene>
<dbReference type="EMBL" id="ML975164">
    <property type="protein sequence ID" value="KAF1810890.1"/>
    <property type="molecule type" value="Genomic_DNA"/>
</dbReference>
<dbReference type="AlphaFoldDB" id="A0A6G1FYX2"/>
<evidence type="ECO:0000313" key="2">
    <source>
        <dbReference type="Proteomes" id="UP000504638"/>
    </source>
</evidence>
<keyword evidence="2" id="KW-1185">Reference proteome</keyword>
<reference evidence="3" key="3">
    <citation type="submission" date="2025-04" db="UniProtKB">
        <authorList>
            <consortium name="RefSeq"/>
        </authorList>
    </citation>
    <scope>IDENTIFICATION</scope>
    <source>
        <strain evidence="3">CBS 781.70</strain>
    </source>
</reference>
<evidence type="ECO:0000313" key="3">
    <source>
        <dbReference type="RefSeq" id="XP_033532521.1"/>
    </source>
</evidence>
<protein>
    <submittedName>
        <fullName evidence="1 3">Uncharacterized protein</fullName>
    </submittedName>
</protein>
<evidence type="ECO:0000313" key="1">
    <source>
        <dbReference type="EMBL" id="KAF1810890.1"/>
    </source>
</evidence>
<reference evidence="1 3" key="1">
    <citation type="submission" date="2020-01" db="EMBL/GenBank/DDBJ databases">
        <authorList>
            <consortium name="DOE Joint Genome Institute"/>
            <person name="Haridas S."/>
            <person name="Albert R."/>
            <person name="Binder M."/>
            <person name="Bloem J."/>
            <person name="Labutti K."/>
            <person name="Salamov A."/>
            <person name="Andreopoulos B."/>
            <person name="Baker S.E."/>
            <person name="Barry K."/>
            <person name="Bills G."/>
            <person name="Bluhm B.H."/>
            <person name="Cannon C."/>
            <person name="Castanera R."/>
            <person name="Culley D.E."/>
            <person name="Daum C."/>
            <person name="Ezra D."/>
            <person name="Gonzalez J.B."/>
            <person name="Henrissat B."/>
            <person name="Kuo A."/>
            <person name="Liang C."/>
            <person name="Lipzen A."/>
            <person name="Lutzoni F."/>
            <person name="Magnuson J."/>
            <person name="Mondo S."/>
            <person name="Nolan M."/>
            <person name="Ohm R."/>
            <person name="Pangilinan J."/>
            <person name="Park H.-J."/>
            <person name="Ramirez L."/>
            <person name="Alfaro M."/>
            <person name="Sun H."/>
            <person name="Tritt A."/>
            <person name="Yoshinaga Y."/>
            <person name="Zwiers L.-H."/>
            <person name="Turgeon B.G."/>
            <person name="Goodwin S.B."/>
            <person name="Spatafora J.W."/>
            <person name="Crous P.W."/>
            <person name="Grigoriev I.V."/>
        </authorList>
    </citation>
    <scope>NUCLEOTIDE SEQUENCE</scope>
    <source>
        <strain evidence="1 3">CBS 781.70</strain>
    </source>
</reference>
<reference evidence="3" key="2">
    <citation type="submission" date="2020-04" db="EMBL/GenBank/DDBJ databases">
        <authorList>
            <consortium name="NCBI Genome Project"/>
        </authorList>
    </citation>
    <scope>NUCLEOTIDE SEQUENCE</scope>
    <source>
        <strain evidence="3">CBS 781.70</strain>
    </source>
</reference>
<dbReference type="RefSeq" id="XP_033532521.1">
    <property type="nucleotide sequence ID" value="XM_033682909.1"/>
</dbReference>
<dbReference type="Proteomes" id="UP000504638">
    <property type="component" value="Unplaced"/>
</dbReference>
<accession>A0A6G1FYX2</accession>